<feature type="domain" description="Aminotransferase class I/classII large" evidence="5">
    <location>
        <begin position="58"/>
        <end position="396"/>
    </location>
</feature>
<reference evidence="6 7" key="1">
    <citation type="submission" date="2016-10" db="EMBL/GenBank/DDBJ databases">
        <title>Complete genome sequences of three Cupriavidus strains isolated from various Malaysian environments.</title>
        <authorList>
            <person name="Abdullah A.A.-A."/>
            <person name="Shafie N.A.H."/>
            <person name="Lau N.S."/>
        </authorList>
    </citation>
    <scope>NUCLEOTIDE SEQUENCE [LARGE SCALE GENOMIC DNA]</scope>
    <source>
        <strain evidence="6 7">USMAA1020</strain>
    </source>
</reference>
<evidence type="ECO:0000259" key="5">
    <source>
        <dbReference type="Pfam" id="PF00155"/>
    </source>
</evidence>
<dbReference type="EMBL" id="CP017755">
    <property type="protein sequence ID" value="AOZ09933.1"/>
    <property type="molecule type" value="Genomic_DNA"/>
</dbReference>
<keyword evidence="2 6" id="KW-0032">Aminotransferase</keyword>
<dbReference type="PANTHER" id="PTHR42790:SF19">
    <property type="entry name" value="KYNURENINE_ALPHA-AMINOADIPATE AMINOTRANSFERASE, MITOCHONDRIAL"/>
    <property type="match status" value="1"/>
</dbReference>
<keyword evidence="4" id="KW-0663">Pyridoxal phosphate</keyword>
<sequence>MNTAYPFVPALREPEGSPIRELFKYLSDPQMISFAGGYPSAALFDAPGIGAASAQVLAQRPAECLQYGATEGAPALRRALTALMAERGATVAPEELLVTTGSQQGFDFLVKALVEPGSLVLVEEPTYSATLQALRLAGAALRGIPADHEGIDVEALEAVLEAAAAAGERPRLLYVVPTFANPTGATLSLPRRLRLLELVARHQVVLVEDDPYGALSFDGAPPPSLLSLCAQVPAARPWVVHLASLSKTLAPGLRLGWLAGPAEIVRRAVIAKQVSDLCTPPWLQLTAAQYLDDGRLPAQVAREVAAYRDKRDRLADALRQAFGARIRFALPAGGMFLWAAVDGIEDAAALLPHAIAEKVLFVPGAGFYAERRPRAAFRLSFAGADPAQIGEGVARLARAVAQAAPPHMR</sequence>
<dbReference type="InterPro" id="IPR050859">
    <property type="entry name" value="Class-I_PLP-dep_aminotransf"/>
</dbReference>
<keyword evidence="7" id="KW-1185">Reference proteome</keyword>
<dbReference type="InterPro" id="IPR015422">
    <property type="entry name" value="PyrdxlP-dep_Trfase_small"/>
</dbReference>
<dbReference type="InterPro" id="IPR004839">
    <property type="entry name" value="Aminotransferase_I/II_large"/>
</dbReference>
<dbReference type="Gene3D" id="3.90.1150.10">
    <property type="entry name" value="Aspartate Aminotransferase, domain 1"/>
    <property type="match status" value="1"/>
</dbReference>
<dbReference type="RefSeq" id="WP_071018977.1">
    <property type="nucleotide sequence ID" value="NZ_CP017755.1"/>
</dbReference>
<evidence type="ECO:0000313" key="6">
    <source>
        <dbReference type="EMBL" id="AOZ09933.1"/>
    </source>
</evidence>
<dbReference type="Pfam" id="PF00155">
    <property type="entry name" value="Aminotran_1_2"/>
    <property type="match status" value="1"/>
</dbReference>
<dbReference type="SUPFAM" id="SSF53383">
    <property type="entry name" value="PLP-dependent transferases"/>
    <property type="match status" value="1"/>
</dbReference>
<evidence type="ECO:0000256" key="4">
    <source>
        <dbReference type="ARBA" id="ARBA00022898"/>
    </source>
</evidence>
<dbReference type="Proteomes" id="UP000177515">
    <property type="component" value="Chromosome 2"/>
</dbReference>
<evidence type="ECO:0000313" key="7">
    <source>
        <dbReference type="Proteomes" id="UP000177515"/>
    </source>
</evidence>
<evidence type="ECO:0000256" key="1">
    <source>
        <dbReference type="ARBA" id="ARBA00001933"/>
    </source>
</evidence>
<dbReference type="InterPro" id="IPR015424">
    <property type="entry name" value="PyrdxlP-dep_Trfase"/>
</dbReference>
<protein>
    <submittedName>
        <fullName evidence="6">2-aminoadipate aminotransferase</fullName>
    </submittedName>
</protein>
<proteinExistence type="predicted"/>
<keyword evidence="3" id="KW-0808">Transferase</keyword>
<dbReference type="Gene3D" id="3.40.640.10">
    <property type="entry name" value="Type I PLP-dependent aspartate aminotransferase-like (Major domain)"/>
    <property type="match status" value="1"/>
</dbReference>
<dbReference type="PANTHER" id="PTHR42790">
    <property type="entry name" value="AMINOTRANSFERASE"/>
    <property type="match status" value="1"/>
</dbReference>
<dbReference type="GO" id="GO:0008483">
    <property type="term" value="F:transaminase activity"/>
    <property type="evidence" value="ECO:0007669"/>
    <property type="project" value="UniProtKB-KW"/>
</dbReference>
<gene>
    <name evidence="6" type="ORF">BKK80_30110</name>
</gene>
<dbReference type="InterPro" id="IPR015421">
    <property type="entry name" value="PyrdxlP-dep_Trfase_major"/>
</dbReference>
<organism evidence="6 7">
    <name type="scientific">Cupriavidus malaysiensis</name>
    <dbReference type="NCBI Taxonomy" id="367825"/>
    <lineage>
        <taxon>Bacteria</taxon>
        <taxon>Pseudomonadati</taxon>
        <taxon>Pseudomonadota</taxon>
        <taxon>Betaproteobacteria</taxon>
        <taxon>Burkholderiales</taxon>
        <taxon>Burkholderiaceae</taxon>
        <taxon>Cupriavidus</taxon>
    </lineage>
</organism>
<accession>A0A1D9ID45</accession>
<evidence type="ECO:0000256" key="2">
    <source>
        <dbReference type="ARBA" id="ARBA00022576"/>
    </source>
</evidence>
<comment type="cofactor">
    <cofactor evidence="1">
        <name>pyridoxal 5'-phosphate</name>
        <dbReference type="ChEBI" id="CHEBI:597326"/>
    </cofactor>
</comment>
<dbReference type="CDD" id="cd00609">
    <property type="entry name" value="AAT_like"/>
    <property type="match status" value="1"/>
</dbReference>
<name>A0A1D9ID45_9BURK</name>
<evidence type="ECO:0000256" key="3">
    <source>
        <dbReference type="ARBA" id="ARBA00022679"/>
    </source>
</evidence>